<dbReference type="InterPro" id="IPR014043">
    <property type="entry name" value="Acyl_transferase_dom"/>
</dbReference>
<dbReference type="SMART" id="SM00829">
    <property type="entry name" value="PKS_ER"/>
    <property type="match status" value="1"/>
</dbReference>
<dbReference type="InterPro" id="IPR014030">
    <property type="entry name" value="Ketoacyl_synth_N"/>
</dbReference>
<dbReference type="SMART" id="SM00825">
    <property type="entry name" value="PKS_KS"/>
    <property type="match status" value="1"/>
</dbReference>
<dbReference type="InterPro" id="IPR014031">
    <property type="entry name" value="Ketoacyl_synth_C"/>
</dbReference>
<name>A0A1L9Q0D6_ASPVE</name>
<dbReference type="SUPFAM" id="SSF47336">
    <property type="entry name" value="ACP-like"/>
    <property type="match status" value="1"/>
</dbReference>
<evidence type="ECO:0000256" key="5">
    <source>
        <dbReference type="ARBA" id="ARBA00023002"/>
    </source>
</evidence>
<feature type="domain" description="Ketosynthase family 3 (KS3)" evidence="10">
    <location>
        <begin position="6"/>
        <end position="425"/>
    </location>
</feature>
<dbReference type="PROSITE" id="PS00012">
    <property type="entry name" value="PHOSPHOPANTETHEINE"/>
    <property type="match status" value="1"/>
</dbReference>
<dbReference type="Gene3D" id="1.10.1200.10">
    <property type="entry name" value="ACP-like"/>
    <property type="match status" value="1"/>
</dbReference>
<dbReference type="GO" id="GO:0004315">
    <property type="term" value="F:3-oxoacyl-[acyl-carrier-protein] synthase activity"/>
    <property type="evidence" value="ECO:0007669"/>
    <property type="project" value="InterPro"/>
</dbReference>
<dbReference type="SMART" id="SM00826">
    <property type="entry name" value="PKS_DH"/>
    <property type="match status" value="1"/>
</dbReference>
<dbReference type="GO" id="GO:0016491">
    <property type="term" value="F:oxidoreductase activity"/>
    <property type="evidence" value="ECO:0007669"/>
    <property type="project" value="UniProtKB-KW"/>
</dbReference>
<evidence type="ECO:0000256" key="8">
    <source>
        <dbReference type="PROSITE-ProRule" id="PRU01363"/>
    </source>
</evidence>
<dbReference type="InterPro" id="IPR018201">
    <property type="entry name" value="Ketoacyl_synth_AS"/>
</dbReference>
<feature type="active site" description="Proton acceptor; for dehydratase activity" evidence="8">
    <location>
        <position position="964"/>
    </location>
</feature>
<evidence type="ECO:0000313" key="13">
    <source>
        <dbReference type="Proteomes" id="UP000184073"/>
    </source>
</evidence>
<keyword evidence="1" id="KW-0596">Phosphopantetheine</keyword>
<dbReference type="GO" id="GO:0004312">
    <property type="term" value="F:fatty acid synthase activity"/>
    <property type="evidence" value="ECO:0007669"/>
    <property type="project" value="TreeGrafter"/>
</dbReference>
<dbReference type="Pfam" id="PF21089">
    <property type="entry name" value="PKS_DH_N"/>
    <property type="match status" value="1"/>
</dbReference>
<keyword evidence="13" id="KW-1185">Reference proteome</keyword>
<dbReference type="InterPro" id="IPR020806">
    <property type="entry name" value="PKS_PP-bd"/>
</dbReference>
<evidence type="ECO:0000256" key="1">
    <source>
        <dbReference type="ARBA" id="ARBA00022450"/>
    </source>
</evidence>
<dbReference type="InterPro" id="IPR049900">
    <property type="entry name" value="PKS_mFAS_DH"/>
</dbReference>
<dbReference type="Pfam" id="PF22621">
    <property type="entry name" value="CurL-like_PKS_C"/>
    <property type="match status" value="1"/>
</dbReference>
<dbReference type="InterPro" id="IPR013154">
    <property type="entry name" value="ADH-like_N"/>
</dbReference>
<dbReference type="InterPro" id="IPR036736">
    <property type="entry name" value="ACP-like_sf"/>
</dbReference>
<feature type="region of interest" description="C-terminal hotdog fold" evidence="8">
    <location>
        <begin position="1083"/>
        <end position="1235"/>
    </location>
</feature>
<dbReference type="SUPFAM" id="SSF55048">
    <property type="entry name" value="Probable ACP-binding domain of malonyl-CoA ACP transacylase"/>
    <property type="match status" value="1"/>
</dbReference>
<dbReference type="InterPro" id="IPR001227">
    <property type="entry name" value="Ac_transferase_dom_sf"/>
</dbReference>
<evidence type="ECO:0000259" key="9">
    <source>
        <dbReference type="PROSITE" id="PS50075"/>
    </source>
</evidence>
<dbReference type="SMART" id="SM00822">
    <property type="entry name" value="PKS_KR"/>
    <property type="match status" value="1"/>
</dbReference>
<dbReference type="InterPro" id="IPR036291">
    <property type="entry name" value="NAD(P)-bd_dom_sf"/>
</dbReference>
<feature type="region of interest" description="N-terminal hotdog fold" evidence="8">
    <location>
        <begin position="933"/>
        <end position="1063"/>
    </location>
</feature>
<dbReference type="GO" id="GO:0031177">
    <property type="term" value="F:phosphopantetheine binding"/>
    <property type="evidence" value="ECO:0007669"/>
    <property type="project" value="InterPro"/>
</dbReference>
<dbReference type="SUPFAM" id="SSF53901">
    <property type="entry name" value="Thiolase-like"/>
    <property type="match status" value="1"/>
</dbReference>
<evidence type="ECO:0000256" key="2">
    <source>
        <dbReference type="ARBA" id="ARBA00022553"/>
    </source>
</evidence>
<dbReference type="VEuPathDB" id="FungiDB:ASPVEDRAFT_46581"/>
<dbReference type="SUPFAM" id="SSF50129">
    <property type="entry name" value="GroES-like"/>
    <property type="match status" value="1"/>
</dbReference>
<dbReference type="Pfam" id="PF00698">
    <property type="entry name" value="Acyl_transf_1"/>
    <property type="match status" value="1"/>
</dbReference>
<dbReference type="Pfam" id="PF00550">
    <property type="entry name" value="PP-binding"/>
    <property type="match status" value="1"/>
</dbReference>
<dbReference type="InterPro" id="IPR013968">
    <property type="entry name" value="PKS_KR"/>
</dbReference>
<dbReference type="Pfam" id="PF13602">
    <property type="entry name" value="ADH_zinc_N_2"/>
    <property type="match status" value="1"/>
</dbReference>
<dbReference type="PANTHER" id="PTHR43775">
    <property type="entry name" value="FATTY ACID SYNTHASE"/>
    <property type="match status" value="1"/>
</dbReference>
<protein>
    <submittedName>
        <fullName evidence="12">Uncharacterized protein</fullName>
    </submittedName>
</protein>
<dbReference type="InterPro" id="IPR016035">
    <property type="entry name" value="Acyl_Trfase/lysoPLipase"/>
</dbReference>
<dbReference type="Gene3D" id="3.40.50.150">
    <property type="entry name" value="Vaccinia Virus protein VP39"/>
    <property type="match status" value="1"/>
</dbReference>
<dbReference type="Gene3D" id="3.10.129.110">
    <property type="entry name" value="Polyketide synthase dehydratase"/>
    <property type="match status" value="1"/>
</dbReference>
<gene>
    <name evidence="12" type="ORF">ASPVEDRAFT_46581</name>
</gene>
<evidence type="ECO:0000256" key="7">
    <source>
        <dbReference type="ARBA" id="ARBA00023315"/>
    </source>
</evidence>
<feature type="active site" description="Proton donor; for dehydratase activity" evidence="8">
    <location>
        <position position="1146"/>
    </location>
</feature>
<dbReference type="Pfam" id="PF08659">
    <property type="entry name" value="KR"/>
    <property type="match status" value="1"/>
</dbReference>
<dbReference type="Pfam" id="PF08242">
    <property type="entry name" value="Methyltransf_12"/>
    <property type="match status" value="1"/>
</dbReference>
<dbReference type="InterPro" id="IPR049552">
    <property type="entry name" value="PKS_DH_N"/>
</dbReference>
<keyword evidence="5" id="KW-0560">Oxidoreductase</keyword>
<dbReference type="CDD" id="cd02440">
    <property type="entry name" value="AdoMet_MTases"/>
    <property type="match status" value="1"/>
</dbReference>
<dbReference type="InterPro" id="IPR006162">
    <property type="entry name" value="Ppantetheine_attach_site"/>
</dbReference>
<dbReference type="CDD" id="cd05195">
    <property type="entry name" value="enoyl_red"/>
    <property type="match status" value="1"/>
</dbReference>
<dbReference type="Gene3D" id="3.40.47.10">
    <property type="match status" value="1"/>
</dbReference>
<dbReference type="Pfam" id="PF00109">
    <property type="entry name" value="ketoacyl-synt"/>
    <property type="match status" value="1"/>
</dbReference>
<keyword evidence="6" id="KW-0511">Multifunctional enzyme</keyword>
<keyword evidence="3" id="KW-0808">Transferase</keyword>
<dbReference type="InterPro" id="IPR011032">
    <property type="entry name" value="GroES-like_sf"/>
</dbReference>
<dbReference type="FunFam" id="3.40.50.720:FF:000209">
    <property type="entry name" value="Polyketide synthase Pks12"/>
    <property type="match status" value="1"/>
</dbReference>
<dbReference type="InterPro" id="IPR020807">
    <property type="entry name" value="PKS_DH"/>
</dbReference>
<dbReference type="SMART" id="SM00827">
    <property type="entry name" value="PKS_AT"/>
    <property type="match status" value="1"/>
</dbReference>
<dbReference type="InterPro" id="IPR013217">
    <property type="entry name" value="Methyltransf_12"/>
</dbReference>
<dbReference type="RefSeq" id="XP_040672995.1">
    <property type="nucleotide sequence ID" value="XM_040813586.1"/>
</dbReference>
<dbReference type="Gene3D" id="3.40.366.10">
    <property type="entry name" value="Malonyl-Coenzyme A Acyl Carrier Protein, domain 2"/>
    <property type="match status" value="1"/>
</dbReference>
<dbReference type="GO" id="GO:0006633">
    <property type="term" value="P:fatty acid biosynthetic process"/>
    <property type="evidence" value="ECO:0007669"/>
    <property type="project" value="InterPro"/>
</dbReference>
<dbReference type="InterPro" id="IPR016039">
    <property type="entry name" value="Thiolase-like"/>
</dbReference>
<dbReference type="CDD" id="cd00833">
    <property type="entry name" value="PKS"/>
    <property type="match status" value="1"/>
</dbReference>
<dbReference type="OrthoDB" id="329835at2759"/>
<dbReference type="STRING" id="1036611.A0A1L9Q0D6"/>
<dbReference type="SUPFAM" id="SSF52151">
    <property type="entry name" value="FabD/lysophospholipase-like"/>
    <property type="match status" value="1"/>
</dbReference>
<dbReference type="Gene3D" id="3.40.50.720">
    <property type="entry name" value="NAD(P)-binding Rossmann-like Domain"/>
    <property type="match status" value="3"/>
</dbReference>
<organism evidence="12 13">
    <name type="scientific">Aspergillus versicolor CBS 583.65</name>
    <dbReference type="NCBI Taxonomy" id="1036611"/>
    <lineage>
        <taxon>Eukaryota</taxon>
        <taxon>Fungi</taxon>
        <taxon>Dikarya</taxon>
        <taxon>Ascomycota</taxon>
        <taxon>Pezizomycotina</taxon>
        <taxon>Eurotiomycetes</taxon>
        <taxon>Eurotiomycetidae</taxon>
        <taxon>Eurotiales</taxon>
        <taxon>Aspergillaceae</taxon>
        <taxon>Aspergillus</taxon>
        <taxon>Aspergillus subgen. Nidulantes</taxon>
    </lineage>
</organism>
<dbReference type="SMART" id="SM00823">
    <property type="entry name" value="PKS_PP"/>
    <property type="match status" value="1"/>
</dbReference>
<dbReference type="Gene3D" id="3.90.180.10">
    <property type="entry name" value="Medium-chain alcohol dehydrogenases, catalytic domain"/>
    <property type="match status" value="1"/>
</dbReference>
<evidence type="ECO:0000259" key="10">
    <source>
        <dbReference type="PROSITE" id="PS52004"/>
    </source>
</evidence>
<dbReference type="InterPro" id="IPR057326">
    <property type="entry name" value="KR_dom"/>
</dbReference>
<dbReference type="GO" id="GO:0044550">
    <property type="term" value="P:secondary metabolite biosynthetic process"/>
    <property type="evidence" value="ECO:0007669"/>
    <property type="project" value="UniProtKB-ARBA"/>
</dbReference>
<dbReference type="EMBL" id="KV878136">
    <property type="protein sequence ID" value="OJJ07233.1"/>
    <property type="molecule type" value="Genomic_DNA"/>
</dbReference>
<dbReference type="Proteomes" id="UP000184073">
    <property type="component" value="Unassembled WGS sequence"/>
</dbReference>
<dbReference type="InterPro" id="IPR009081">
    <property type="entry name" value="PP-bd_ACP"/>
</dbReference>
<dbReference type="Pfam" id="PF02801">
    <property type="entry name" value="Ketoacyl-synt_C"/>
    <property type="match status" value="1"/>
</dbReference>
<dbReference type="SUPFAM" id="SSF51735">
    <property type="entry name" value="NAD(P)-binding Rossmann-fold domains"/>
    <property type="match status" value="2"/>
</dbReference>
<feature type="domain" description="PKS/mFAS DH" evidence="11">
    <location>
        <begin position="933"/>
        <end position="1235"/>
    </location>
</feature>
<dbReference type="InterPro" id="IPR016036">
    <property type="entry name" value="Malonyl_transacylase_ACP-bd"/>
</dbReference>
<dbReference type="PROSITE" id="PS52019">
    <property type="entry name" value="PKS_MFAS_DH"/>
    <property type="match status" value="1"/>
</dbReference>
<evidence type="ECO:0000313" key="12">
    <source>
        <dbReference type="EMBL" id="OJJ07233.1"/>
    </source>
</evidence>
<dbReference type="PROSITE" id="PS00606">
    <property type="entry name" value="KS3_1"/>
    <property type="match status" value="1"/>
</dbReference>
<proteinExistence type="predicted"/>
<dbReference type="PROSITE" id="PS52004">
    <property type="entry name" value="KS3_2"/>
    <property type="match status" value="1"/>
</dbReference>
<dbReference type="Gene3D" id="3.30.70.3290">
    <property type="match status" value="1"/>
</dbReference>
<dbReference type="InterPro" id="IPR020843">
    <property type="entry name" value="ER"/>
</dbReference>
<dbReference type="InterPro" id="IPR020841">
    <property type="entry name" value="PKS_Beta-ketoAc_synthase_dom"/>
</dbReference>
<dbReference type="GO" id="GO:1901336">
    <property type="term" value="P:lactone biosynthetic process"/>
    <property type="evidence" value="ECO:0007669"/>
    <property type="project" value="UniProtKB-ARBA"/>
</dbReference>
<dbReference type="SUPFAM" id="SSF53335">
    <property type="entry name" value="S-adenosyl-L-methionine-dependent methyltransferases"/>
    <property type="match status" value="1"/>
</dbReference>
<accession>A0A1L9Q0D6</accession>
<evidence type="ECO:0000256" key="6">
    <source>
        <dbReference type="ARBA" id="ARBA00023268"/>
    </source>
</evidence>
<dbReference type="PANTHER" id="PTHR43775:SF29">
    <property type="entry name" value="ASPERFURANONE POLYKETIDE SYNTHASE AFOG-RELATED"/>
    <property type="match status" value="1"/>
</dbReference>
<evidence type="ECO:0000256" key="3">
    <source>
        <dbReference type="ARBA" id="ARBA00022679"/>
    </source>
</evidence>
<dbReference type="InterPro" id="IPR042104">
    <property type="entry name" value="PKS_dehydratase_sf"/>
</dbReference>
<dbReference type="PROSITE" id="PS50075">
    <property type="entry name" value="CARRIER"/>
    <property type="match status" value="1"/>
</dbReference>
<dbReference type="InterPro" id="IPR029063">
    <property type="entry name" value="SAM-dependent_MTases_sf"/>
</dbReference>
<dbReference type="Pfam" id="PF08240">
    <property type="entry name" value="ADH_N"/>
    <property type="match status" value="1"/>
</dbReference>
<evidence type="ECO:0000256" key="4">
    <source>
        <dbReference type="ARBA" id="ARBA00022857"/>
    </source>
</evidence>
<dbReference type="InterPro" id="IPR050091">
    <property type="entry name" value="PKS_NRPS_Biosynth_Enz"/>
</dbReference>
<reference evidence="13" key="1">
    <citation type="journal article" date="2017" name="Genome Biol.">
        <title>Comparative genomics reveals high biological diversity and specific adaptations in the industrially and medically important fungal genus Aspergillus.</title>
        <authorList>
            <person name="de Vries R.P."/>
            <person name="Riley R."/>
            <person name="Wiebenga A."/>
            <person name="Aguilar-Osorio G."/>
            <person name="Amillis S."/>
            <person name="Uchima C.A."/>
            <person name="Anderluh G."/>
            <person name="Asadollahi M."/>
            <person name="Askin M."/>
            <person name="Barry K."/>
            <person name="Battaglia E."/>
            <person name="Bayram O."/>
            <person name="Benocci T."/>
            <person name="Braus-Stromeyer S.A."/>
            <person name="Caldana C."/>
            <person name="Canovas D."/>
            <person name="Cerqueira G.C."/>
            <person name="Chen F."/>
            <person name="Chen W."/>
            <person name="Choi C."/>
            <person name="Clum A."/>
            <person name="Dos Santos R.A."/>
            <person name="Damasio A.R."/>
            <person name="Diallinas G."/>
            <person name="Emri T."/>
            <person name="Fekete E."/>
            <person name="Flipphi M."/>
            <person name="Freyberg S."/>
            <person name="Gallo A."/>
            <person name="Gournas C."/>
            <person name="Habgood R."/>
            <person name="Hainaut M."/>
            <person name="Harispe M.L."/>
            <person name="Henrissat B."/>
            <person name="Hilden K.S."/>
            <person name="Hope R."/>
            <person name="Hossain A."/>
            <person name="Karabika E."/>
            <person name="Karaffa L."/>
            <person name="Karanyi Z."/>
            <person name="Krasevec N."/>
            <person name="Kuo A."/>
            <person name="Kusch H."/>
            <person name="LaButti K."/>
            <person name="Lagendijk E.L."/>
            <person name="Lapidus A."/>
            <person name="Levasseur A."/>
            <person name="Lindquist E."/>
            <person name="Lipzen A."/>
            <person name="Logrieco A.F."/>
            <person name="MacCabe A."/>
            <person name="Maekelae M.R."/>
            <person name="Malavazi I."/>
            <person name="Melin P."/>
            <person name="Meyer V."/>
            <person name="Mielnichuk N."/>
            <person name="Miskei M."/>
            <person name="Molnar A.P."/>
            <person name="Mule G."/>
            <person name="Ngan C.Y."/>
            <person name="Orejas M."/>
            <person name="Orosz E."/>
            <person name="Ouedraogo J.P."/>
            <person name="Overkamp K.M."/>
            <person name="Park H.-S."/>
            <person name="Perrone G."/>
            <person name="Piumi F."/>
            <person name="Punt P.J."/>
            <person name="Ram A.F."/>
            <person name="Ramon A."/>
            <person name="Rauscher S."/>
            <person name="Record E."/>
            <person name="Riano-Pachon D.M."/>
            <person name="Robert V."/>
            <person name="Roehrig J."/>
            <person name="Ruller R."/>
            <person name="Salamov A."/>
            <person name="Salih N.S."/>
            <person name="Samson R.A."/>
            <person name="Sandor E."/>
            <person name="Sanguinetti M."/>
            <person name="Schuetze T."/>
            <person name="Sepcic K."/>
            <person name="Shelest E."/>
            <person name="Sherlock G."/>
            <person name="Sophianopoulou V."/>
            <person name="Squina F.M."/>
            <person name="Sun H."/>
            <person name="Susca A."/>
            <person name="Todd R.B."/>
            <person name="Tsang A."/>
            <person name="Unkles S.E."/>
            <person name="van de Wiele N."/>
            <person name="van Rossen-Uffink D."/>
            <person name="Oliveira J.V."/>
            <person name="Vesth T.C."/>
            <person name="Visser J."/>
            <person name="Yu J.-H."/>
            <person name="Zhou M."/>
            <person name="Andersen M.R."/>
            <person name="Archer D.B."/>
            <person name="Baker S.E."/>
            <person name="Benoit I."/>
            <person name="Brakhage A.A."/>
            <person name="Braus G.H."/>
            <person name="Fischer R."/>
            <person name="Frisvad J.C."/>
            <person name="Goldman G.H."/>
            <person name="Houbraken J."/>
            <person name="Oakley B."/>
            <person name="Pocsi I."/>
            <person name="Scazzocchio C."/>
            <person name="Seiboth B."/>
            <person name="vanKuyk P.A."/>
            <person name="Wortman J."/>
            <person name="Dyer P.S."/>
            <person name="Grigoriev I.V."/>
        </authorList>
    </citation>
    <scope>NUCLEOTIDE SEQUENCE [LARGE SCALE GENOMIC DNA]</scope>
    <source>
        <strain evidence="13">CBS 583.65</strain>
    </source>
</reference>
<keyword evidence="7" id="KW-0012">Acyltransferase</keyword>
<dbReference type="GeneID" id="63729097"/>
<evidence type="ECO:0000259" key="11">
    <source>
        <dbReference type="PROSITE" id="PS52019"/>
    </source>
</evidence>
<feature type="domain" description="Carrier" evidence="9">
    <location>
        <begin position="2419"/>
        <end position="2496"/>
    </location>
</feature>
<keyword evidence="2" id="KW-0597">Phosphoprotein</keyword>
<keyword evidence="4" id="KW-0521">NADP</keyword>
<sequence length="2502" mass="270383">MTLPEMSPIAVVGVAYRLPGTGRRGLYEYLAEAKSAFSPIPKDRFEQEAYHSKNSEKGGVFSSDGAHFLSDDVYAFDAAFYNMTAEEVTSIDPQHRLMLECAFEAAENAGIPLPELEGSKTGVFAITDRCGYGEQQINDLPTTTKYSTFSAAPCMAANRVSYFMGLQGPSISVDSACSSSTHAVHLACQSLRLKECRTAFTGAASLITTPHIMAVLDTMGALSPDGKCYSYDARRNGFGVGEGAACLVLKRLEDAVADGDAVQGVIRHTSCNHSGHTRGITMPSQLAQEDILRRVHIEAGLEMSDTGFIEGHGTGTQAGDPIEGAAVANVMAKDRADPVYIGSVKTNFGHLLNASGMVSIVKAIAMLRHAMILPNSGFQEMSPALDGSKLRVAAVPVPWESEKPRRVCVTNFGFGGSNAAVLLEEFGDSRRGHDASRDVDGPNHADTSGRARLFALSAKSERSLVSFWSALTSHLQELPRSLTTSDAFLADLSFTLGQRRTHFSRRVGVVAGSVEELVQQLSSLSESRIGKARADQEVAPAFIFTGQGAQHAGMATELYGYEPFAAALRSADRCLQDFGAEWSLAEELFKSEAEGSRIDDAEIAQPACTAVQLGLVALLQSWGISPTIVGGHSSGEIAAAYAAGFFSFRTAMALAFFRGKAAVELQEKSQGSPGGMVALGTDVDTALNLLESTSTAQIGRACIAAINSSNSLTISGDIAAIESISQVAEVQGIFNRRLKVGVAYHSHHMELVAASYEAAIEPFCTAERTRTEGGKGTSFCSSVTGREECADAVRKASYWVMNLVSPVRFADAIERVLNREESDQGATVALIELGPHPALKGPIKNALQSMGETRATYLPTLSRGRDGTKALLELAQSMFTLGSTLDFAAVNRIPPEHAHVLTDLPAYEWKKDTRYVRKSHRSAHELHPGHIYNRLLGWKMPSVGAEHIFRQVFSLATMPWIRDHQVAGDALFPFVGFVRLAVEAFKAISRGPSSVTIRDLQVSRSLVVNRGQNVDITTKLQPAEMGTRAFSSTIWTFQVLTWTESAGWTQHAHGRIEADTVDFATGGSPAQKAADKALSTGLLTAKDIESEYEIIRQSGVSLGPAFRNMTKLMTGPNVAVQEAVPPQIDGESFQGSQEFLDVVMLDSPLHCVRRTFFGDDLNDVFVPVSCPRLQLSMIPATAGQTFTTIACGGGLDKVAGLAHIQYVILVSTESGTVPYAELEMTFQRIGHFSDAVAGSSRPEGFHTTLVPHIDFLSGTELAELLTDHCSDPTELLPRPEIAAISRHFLVHALRTTAGDDRSTLPSHPSKFLRWAESLAEESDDIQVTSQLIHQVSQASAAGELICAVGERIPEILRGQVEPLEIMLKDGRLTRYYEDNAVMQRSCEALARYVAALGEVNPRLRILEVGAGTGGATLPILDALSGGANSDSAPNFSQYVYTDISSGFFENARQKLSRWPELVYQKLDIGLDPAQQGIEVGTYDLVVAVNVLHATPDIEETIRNVRALLKPGTGKLGIVEAADNDSPLVLPFALLPGWWLASDRYRALEKGPLMPLDRWHQLLGSTGFSGVDGAIECGGCGAFWSRRVEPDNNPTLPSSLSNIAYPVTICSPLATSQDTRLAEAVAHAVGETLHIPTPRVQSLAGLDISEDRFCIFIDSSDSSFLAGIASERPFNQLKSILLKPRGLLWVTPEHDGPDYARIRGILRTLRLEDTARKLLHVDDVQLDTTQGPAAVAQLTDSLVQDITTTTPREQDFVWRDGRIQVPRLRKLRETTETFALEAGDSICRRQPIWTSHGPENTLSLAIHNLGNLDSIYFKQHNLSGTALGDDETLIKVHAVGINFRDVLTCLGTIPWSPPGREGAGTVVRVGAKVPHLKVGDRVMFGKDEGVFSTYVRIPSMGVRRLPPSISFAVAASLPAAYATALLALQDSARLKEGESVLIHAGSGAVGQACINVAQSMGAVIFTTAGSVEKRDFLHRTFGIPTSRIYSSRTANFRQQILNETDGKGVDVIINSLSGQLLQETWSLVADFGRFIEIGKRDMLDNSHLGMRKFLNNVTFTTLALESMSANRPGPVQDTLTRILDMMEKGILRPIQPITEFHVSEVQSAFRKLQGGQNIGKLVAIMGPTDEVMAECTSPLQQHGRLLQHDATYLITGGTGGIGRAIVPMLLENGAANVILLGRSGVSNPEVAKLIREHDRPGRGIHVRAIPCNVASRESLRMALHSISDLPPVRGVIHGSLYLRDSTLMNATWEDWQNINGPKIDGAWHLHELLPGLDFFVALGSATGVVGNVGQSIYSGTSSFLDAFAQYRTRQQSPTVSINLPIVDDVGYVVERDGLRSQMMKHTGGFSLSIAQVLAIVKGAIIGAASGFVKDSTALIFSREDGEGSEDWVDRSHYLAAARRKNDTAHHARRGDGSGECGEEDVLESLCRKLSTITMIAREEVTPRRKLSEYGLDSLVAVELRQWIKGEFGVDLALSHIVGADYLQAVADRILTGLGRLQKA</sequence>